<feature type="transmembrane region" description="Helical" evidence="20">
    <location>
        <begin position="175"/>
        <end position="192"/>
    </location>
</feature>
<feature type="transmembrane region" description="Helical" evidence="20">
    <location>
        <begin position="255"/>
        <end position="275"/>
    </location>
</feature>
<feature type="transmembrane region" description="Helical" evidence="20">
    <location>
        <begin position="295"/>
        <end position="318"/>
    </location>
</feature>
<evidence type="ECO:0000256" key="2">
    <source>
        <dbReference type="ARBA" id="ARBA00005402"/>
    </source>
</evidence>
<keyword evidence="3" id="KW-0444">Lipid biosynthesis</keyword>
<keyword evidence="6" id="KW-0152">Cholesterol biosynthesis</keyword>
<evidence type="ECO:0000256" key="13">
    <source>
        <dbReference type="ARBA" id="ARBA00023098"/>
    </source>
</evidence>
<dbReference type="InterPro" id="IPR001171">
    <property type="entry name" value="ERG24_DHCR-like"/>
</dbReference>
<keyword evidence="13" id="KW-0443">Lipid metabolism</keyword>
<evidence type="ECO:0000256" key="18">
    <source>
        <dbReference type="ARBA" id="ARBA00039984"/>
    </source>
</evidence>
<proteinExistence type="inferred from homology"/>
<evidence type="ECO:0000256" key="17">
    <source>
        <dbReference type="ARBA" id="ARBA00038851"/>
    </source>
</evidence>
<evidence type="ECO:0000256" key="5">
    <source>
        <dbReference type="ARBA" id="ARBA00022692"/>
    </source>
</evidence>
<evidence type="ECO:0000256" key="8">
    <source>
        <dbReference type="ARBA" id="ARBA00022857"/>
    </source>
</evidence>
<evidence type="ECO:0000256" key="4">
    <source>
        <dbReference type="ARBA" id="ARBA00022548"/>
    </source>
</evidence>
<dbReference type="Gene3D" id="1.20.120.1630">
    <property type="match status" value="1"/>
</dbReference>
<dbReference type="PANTHER" id="PTHR21257:SF38">
    <property type="entry name" value="7-DEHYDROCHOLESTEROL REDUCTASE"/>
    <property type="match status" value="1"/>
</dbReference>
<evidence type="ECO:0000256" key="16">
    <source>
        <dbReference type="ARBA" id="ARBA00023221"/>
    </source>
</evidence>
<dbReference type="GO" id="GO:0016132">
    <property type="term" value="P:brassinosteroid biosynthetic process"/>
    <property type="evidence" value="ECO:0007669"/>
    <property type="project" value="TreeGrafter"/>
</dbReference>
<dbReference type="AlphaFoldDB" id="A0A7S0N8U1"/>
<dbReference type="PANTHER" id="PTHR21257">
    <property type="entry name" value="DELTA(14)-STEROL REDUCTASE"/>
    <property type="match status" value="1"/>
</dbReference>
<name>A0A7S0N8U1_9CHLO</name>
<feature type="transmembrane region" description="Helical" evidence="20">
    <location>
        <begin position="325"/>
        <end position="345"/>
    </location>
</feature>
<evidence type="ECO:0000313" key="21">
    <source>
        <dbReference type="EMBL" id="CAD8661920.1"/>
    </source>
</evidence>
<keyword evidence="5 20" id="KW-0812">Transmembrane</keyword>
<protein>
    <recommendedName>
        <fullName evidence="18">7-dehydrocholesterol reductase</fullName>
        <ecNumber evidence="17">1.3.1.21</ecNumber>
    </recommendedName>
    <alternativeName>
        <fullName evidence="19">Sterol Delta(7)-reductase</fullName>
    </alternativeName>
</protein>
<feature type="transmembrane region" description="Helical" evidence="20">
    <location>
        <begin position="47"/>
        <end position="69"/>
    </location>
</feature>
<dbReference type="GO" id="GO:0047598">
    <property type="term" value="F:7-dehydrocholesterol reductase activity"/>
    <property type="evidence" value="ECO:0007669"/>
    <property type="project" value="UniProtKB-EC"/>
</dbReference>
<keyword evidence="7" id="KW-0256">Endoplasmic reticulum</keyword>
<feature type="transmembrane region" description="Helical" evidence="20">
    <location>
        <begin position="416"/>
        <end position="434"/>
    </location>
</feature>
<evidence type="ECO:0000256" key="14">
    <source>
        <dbReference type="ARBA" id="ARBA00023136"/>
    </source>
</evidence>
<keyword evidence="12" id="KW-0756">Sterol biosynthesis</keyword>
<evidence type="ECO:0000256" key="6">
    <source>
        <dbReference type="ARBA" id="ARBA00022778"/>
    </source>
</evidence>
<dbReference type="Pfam" id="PF01222">
    <property type="entry name" value="ERG4_ERG24"/>
    <property type="match status" value="1"/>
</dbReference>
<keyword evidence="15" id="KW-1207">Sterol metabolism</keyword>
<keyword evidence="14 20" id="KW-0472">Membrane</keyword>
<keyword evidence="11" id="KW-0560">Oxidoreductase</keyword>
<gene>
    <name evidence="21" type="ORF">POBO1169_LOCUS7011</name>
</gene>
<dbReference type="EC" id="1.3.1.21" evidence="17"/>
<evidence type="ECO:0000256" key="15">
    <source>
        <dbReference type="ARBA" id="ARBA00023166"/>
    </source>
</evidence>
<evidence type="ECO:0000256" key="11">
    <source>
        <dbReference type="ARBA" id="ARBA00023002"/>
    </source>
</evidence>
<evidence type="ECO:0000256" key="7">
    <source>
        <dbReference type="ARBA" id="ARBA00022824"/>
    </source>
</evidence>
<evidence type="ECO:0000256" key="1">
    <source>
        <dbReference type="ARBA" id="ARBA00004477"/>
    </source>
</evidence>
<sequence>MASKRRSAPSTTVVEDVAPAKTTASNGWLGDGNGSAVRGDTFLQKTISSLGVVALIVLTPPFIIILWYWHTQLGGDSFAMASLFMEKGLAGLWEIWPAPTPDAWRIIGCFAALEAFLQVTVPGKTFHANVTPCGNIPVYKANGVQCYVLTGIIFVAIWQLGYWNPAEVYDHFGEILAALNICSFAFCFFLVAKGHFAPSSTDNGSSGSPLYDFYWGMELYPRIGPLDLKTFTNCRFGMMAWPYIILCFAIKQQELYGSVADSIVVSIVIMLAYISKFFLWETGYWNSMDIQHDRAGYYLCWGCLCWVPCVYTSPVLYLTTHPVALGPAAALAMTAAGVACVWMNYDSDRQRQVFRATNGEALVWGRKPEYITAKYATTTGKTRTSLLLTSGWWGITRHFHYLPEISASFFWTLPGLFNHAIHYFYVVYLTILLFDRAVRDDHRCEGKYGEYWKQYQAKVPYRVVPGIF</sequence>
<accession>A0A7S0N8U1</accession>
<comment type="similarity">
    <text evidence="2">Belongs to the ERG4/ERG24 family.</text>
</comment>
<comment type="subcellular location">
    <subcellularLocation>
        <location evidence="1">Endoplasmic reticulum membrane</location>
        <topology evidence="1">Multi-pass membrane protein</topology>
    </subcellularLocation>
</comment>
<keyword evidence="8" id="KW-0521">NADP</keyword>
<dbReference type="FunFam" id="1.20.120.1630:FF:000006">
    <property type="entry name" value="Putative 7-dehydrocholesterol reductase"/>
    <property type="match status" value="1"/>
</dbReference>
<evidence type="ECO:0000256" key="10">
    <source>
        <dbReference type="ARBA" id="ARBA00022989"/>
    </source>
</evidence>
<reference evidence="21" key="1">
    <citation type="submission" date="2021-01" db="EMBL/GenBank/DDBJ databases">
        <authorList>
            <person name="Corre E."/>
            <person name="Pelletier E."/>
            <person name="Niang G."/>
            <person name="Scheremetjew M."/>
            <person name="Finn R."/>
            <person name="Kale V."/>
            <person name="Holt S."/>
            <person name="Cochrane G."/>
            <person name="Meng A."/>
            <person name="Brown T."/>
            <person name="Cohen L."/>
        </authorList>
    </citation>
    <scope>NUCLEOTIDE SEQUENCE</scope>
    <source>
        <strain evidence="21">CCMP722</strain>
    </source>
</reference>
<evidence type="ECO:0000256" key="20">
    <source>
        <dbReference type="SAM" id="Phobius"/>
    </source>
</evidence>
<organism evidence="21">
    <name type="scientific">Pyramimonas obovata</name>
    <dbReference type="NCBI Taxonomy" id="1411642"/>
    <lineage>
        <taxon>Eukaryota</taxon>
        <taxon>Viridiplantae</taxon>
        <taxon>Chlorophyta</taxon>
        <taxon>Pyramimonadophyceae</taxon>
        <taxon>Pyramimonadales</taxon>
        <taxon>Pyramimonadaceae</taxon>
        <taxon>Pyramimonas</taxon>
        <taxon>Pyramimonas incertae sedis</taxon>
    </lineage>
</organism>
<keyword evidence="4" id="KW-0153">Cholesterol metabolism</keyword>
<evidence type="ECO:0000256" key="9">
    <source>
        <dbReference type="ARBA" id="ARBA00022955"/>
    </source>
</evidence>
<keyword evidence="10 20" id="KW-1133">Transmembrane helix</keyword>
<dbReference type="GO" id="GO:0005789">
    <property type="term" value="C:endoplasmic reticulum membrane"/>
    <property type="evidence" value="ECO:0007669"/>
    <property type="project" value="UniProtKB-SubCell"/>
</dbReference>
<dbReference type="EMBL" id="HBFA01013478">
    <property type="protein sequence ID" value="CAD8661920.1"/>
    <property type="molecule type" value="Transcribed_RNA"/>
</dbReference>
<evidence type="ECO:0000256" key="12">
    <source>
        <dbReference type="ARBA" id="ARBA00023011"/>
    </source>
</evidence>
<keyword evidence="9" id="KW-0752">Steroid biosynthesis</keyword>
<keyword evidence="16" id="KW-0753">Steroid metabolism</keyword>
<evidence type="ECO:0000256" key="19">
    <source>
        <dbReference type="ARBA" id="ARBA00042688"/>
    </source>
</evidence>
<dbReference type="PROSITE" id="PS01017">
    <property type="entry name" value="STEROL_REDUCT_1"/>
    <property type="match status" value="1"/>
</dbReference>
<feature type="transmembrane region" description="Helical" evidence="20">
    <location>
        <begin position="144"/>
        <end position="163"/>
    </location>
</feature>
<evidence type="ECO:0000256" key="3">
    <source>
        <dbReference type="ARBA" id="ARBA00022516"/>
    </source>
</evidence>
<dbReference type="GO" id="GO:0006695">
    <property type="term" value="P:cholesterol biosynthetic process"/>
    <property type="evidence" value="ECO:0007669"/>
    <property type="project" value="UniProtKB-KW"/>
</dbReference>
<dbReference type="InterPro" id="IPR018083">
    <property type="entry name" value="Sterol_reductase_CS"/>
</dbReference>
<dbReference type="PROSITE" id="PS01018">
    <property type="entry name" value="STEROL_REDUCT_2"/>
    <property type="match status" value="1"/>
</dbReference>